<reference evidence="2" key="1">
    <citation type="journal article" date="2019" name="Int. J. Syst. Evol. Microbiol.">
        <title>The Global Catalogue of Microorganisms (GCM) 10K type strain sequencing project: providing services to taxonomists for standard genome sequencing and annotation.</title>
        <authorList>
            <consortium name="The Broad Institute Genomics Platform"/>
            <consortium name="The Broad Institute Genome Sequencing Center for Infectious Disease"/>
            <person name="Wu L."/>
            <person name="Ma J."/>
        </authorList>
    </citation>
    <scope>NUCLEOTIDE SEQUENCE [LARGE SCALE GENOMIC DNA]</scope>
    <source>
        <strain evidence="2">JCM 13595</strain>
    </source>
</reference>
<sequence>MGNPDHTTVTLHQYFHSLVEPLLSPQVSLQRHQSIIDLLSNASTATVSLRRMSGLIMTLIASLDPDDPHRNLDLADPTDFTSELTISVSGNRRPFDTTTMVGDVHNLDANDPAERLEFEAIADVSVESLSTYLFLCTISPVQAQQWIADDEQPASADEATFVTQALRYALHRRRVFVGNDDPGTLIAMYEWQSADVSASGMTEAVANGYEIAEEISVGDNVYRARRISD</sequence>
<gene>
    <name evidence="1" type="ORF">GCM10009720_09450</name>
</gene>
<name>A0ABP5FPF1_9MICC</name>
<dbReference type="EMBL" id="BAAAMN010000014">
    <property type="protein sequence ID" value="GAA2031284.1"/>
    <property type="molecule type" value="Genomic_DNA"/>
</dbReference>
<accession>A0ABP5FPF1</accession>
<keyword evidence="2" id="KW-1185">Reference proteome</keyword>
<dbReference type="Proteomes" id="UP001501461">
    <property type="component" value="Unassembled WGS sequence"/>
</dbReference>
<comment type="caution">
    <text evidence="1">The sequence shown here is derived from an EMBL/GenBank/DDBJ whole genome shotgun (WGS) entry which is preliminary data.</text>
</comment>
<evidence type="ECO:0000313" key="1">
    <source>
        <dbReference type="EMBL" id="GAA2031284.1"/>
    </source>
</evidence>
<evidence type="ECO:0000313" key="2">
    <source>
        <dbReference type="Proteomes" id="UP001501461"/>
    </source>
</evidence>
<organism evidence="1 2">
    <name type="scientific">Yaniella flava</name>
    <dbReference type="NCBI Taxonomy" id="287930"/>
    <lineage>
        <taxon>Bacteria</taxon>
        <taxon>Bacillati</taxon>
        <taxon>Actinomycetota</taxon>
        <taxon>Actinomycetes</taxon>
        <taxon>Micrococcales</taxon>
        <taxon>Micrococcaceae</taxon>
        <taxon>Yaniella</taxon>
    </lineage>
</organism>
<protein>
    <submittedName>
        <fullName evidence="1">Uncharacterized protein</fullName>
    </submittedName>
</protein>
<proteinExistence type="predicted"/>